<comment type="caution">
    <text evidence="1">The sequence shown here is derived from an EMBL/GenBank/DDBJ whole genome shotgun (WGS) entry which is preliminary data.</text>
</comment>
<sequence>MPTSGHSNGNGLKFAKGGSLKISDKSQVIREFEPFYLHSREGLSRPGNAFVSLYFAESNTKEILGDVGSDHPITIKSGAPAQGRDSTPRWNFRKVNWTVLNERLDQTLSNAKLIGYLSTKAFTCAVLAAARREILPGVIRKYSPIW</sequence>
<evidence type="ECO:0000313" key="1">
    <source>
        <dbReference type="EMBL" id="GFO48643.1"/>
    </source>
</evidence>
<evidence type="ECO:0000313" key="2">
    <source>
        <dbReference type="Proteomes" id="UP000735302"/>
    </source>
</evidence>
<proteinExistence type="predicted"/>
<reference evidence="1 2" key="1">
    <citation type="journal article" date="2021" name="Elife">
        <title>Chloroplast acquisition without the gene transfer in kleptoplastic sea slugs, Plakobranchus ocellatus.</title>
        <authorList>
            <person name="Maeda T."/>
            <person name="Takahashi S."/>
            <person name="Yoshida T."/>
            <person name="Shimamura S."/>
            <person name="Takaki Y."/>
            <person name="Nagai Y."/>
            <person name="Toyoda A."/>
            <person name="Suzuki Y."/>
            <person name="Arimoto A."/>
            <person name="Ishii H."/>
            <person name="Satoh N."/>
            <person name="Nishiyama T."/>
            <person name="Hasebe M."/>
            <person name="Maruyama T."/>
            <person name="Minagawa J."/>
            <person name="Obokata J."/>
            <person name="Shigenobu S."/>
        </authorList>
    </citation>
    <scope>NUCLEOTIDE SEQUENCE [LARGE SCALE GENOMIC DNA]</scope>
</reference>
<keyword evidence="2" id="KW-1185">Reference proteome</keyword>
<name>A0AAV4DW68_9GAST</name>
<dbReference type="EMBL" id="BLXT01008440">
    <property type="protein sequence ID" value="GFO48643.1"/>
    <property type="molecule type" value="Genomic_DNA"/>
</dbReference>
<dbReference type="Proteomes" id="UP000735302">
    <property type="component" value="Unassembled WGS sequence"/>
</dbReference>
<organism evidence="1 2">
    <name type="scientific">Plakobranchus ocellatus</name>
    <dbReference type="NCBI Taxonomy" id="259542"/>
    <lineage>
        <taxon>Eukaryota</taxon>
        <taxon>Metazoa</taxon>
        <taxon>Spiralia</taxon>
        <taxon>Lophotrochozoa</taxon>
        <taxon>Mollusca</taxon>
        <taxon>Gastropoda</taxon>
        <taxon>Heterobranchia</taxon>
        <taxon>Euthyneura</taxon>
        <taxon>Panpulmonata</taxon>
        <taxon>Sacoglossa</taxon>
        <taxon>Placobranchoidea</taxon>
        <taxon>Plakobranchidae</taxon>
        <taxon>Plakobranchus</taxon>
    </lineage>
</organism>
<gene>
    <name evidence="1" type="ORF">PoB_007514800</name>
</gene>
<protein>
    <submittedName>
        <fullName evidence="1">Uncharacterized protein</fullName>
    </submittedName>
</protein>
<dbReference type="AlphaFoldDB" id="A0AAV4DW68"/>
<accession>A0AAV4DW68</accession>